<evidence type="ECO:0000313" key="2">
    <source>
        <dbReference type="EMBL" id="SFW30642.1"/>
    </source>
</evidence>
<protein>
    <submittedName>
        <fullName evidence="2">Uncharacterized protein</fullName>
    </submittedName>
</protein>
<feature type="transmembrane region" description="Helical" evidence="1">
    <location>
        <begin position="99"/>
        <end position="117"/>
    </location>
</feature>
<accession>A0A1K1N5E7</accession>
<keyword evidence="1" id="KW-0812">Transmembrane</keyword>
<keyword evidence="1" id="KW-0472">Membrane</keyword>
<name>A0A1K1N5E7_RUMFL</name>
<organism evidence="2 3">
    <name type="scientific">Ruminococcus flavefaciens</name>
    <dbReference type="NCBI Taxonomy" id="1265"/>
    <lineage>
        <taxon>Bacteria</taxon>
        <taxon>Bacillati</taxon>
        <taxon>Bacillota</taxon>
        <taxon>Clostridia</taxon>
        <taxon>Eubacteriales</taxon>
        <taxon>Oscillospiraceae</taxon>
        <taxon>Ruminococcus</taxon>
    </lineage>
</organism>
<feature type="transmembrane region" description="Helical" evidence="1">
    <location>
        <begin position="62"/>
        <end position="87"/>
    </location>
</feature>
<evidence type="ECO:0000313" key="3">
    <source>
        <dbReference type="Proteomes" id="UP000183461"/>
    </source>
</evidence>
<dbReference type="AlphaFoldDB" id="A0A1K1N5E7"/>
<feature type="transmembrane region" description="Helical" evidence="1">
    <location>
        <begin position="12"/>
        <end position="42"/>
    </location>
</feature>
<sequence>MGNYNSIKLEKLYIAAAFLCGLYMLLSVLMYILSGGIFGLFSGSGDDYVPVHPEMMISGKCKALLCISEAVWLPFIIYILSCVGWAFSAKRCKRTLKAAPALWIAGFIAEHIIALLISHSSMTKYISEGWLIQRTEYINFFLGIFLVGALVLVCTAAALGIDEDRHVKHLKYK</sequence>
<dbReference type="Proteomes" id="UP000183461">
    <property type="component" value="Unassembled WGS sequence"/>
</dbReference>
<feature type="transmembrane region" description="Helical" evidence="1">
    <location>
        <begin position="137"/>
        <end position="161"/>
    </location>
</feature>
<reference evidence="2 3" key="1">
    <citation type="submission" date="2016-11" db="EMBL/GenBank/DDBJ databases">
        <authorList>
            <person name="Jaros S."/>
            <person name="Januszkiewicz K."/>
            <person name="Wedrychowicz H."/>
        </authorList>
    </citation>
    <scope>NUCLEOTIDE SEQUENCE [LARGE SCALE GENOMIC DNA]</scope>
    <source>
        <strain evidence="2 3">YL228</strain>
    </source>
</reference>
<keyword evidence="1" id="KW-1133">Transmembrane helix</keyword>
<proteinExistence type="predicted"/>
<dbReference type="RefSeq" id="WP_072300012.1">
    <property type="nucleotide sequence ID" value="NZ_FPIP01000003.1"/>
</dbReference>
<gene>
    <name evidence="2" type="ORF">SAMN02910280_1741</name>
</gene>
<evidence type="ECO:0000256" key="1">
    <source>
        <dbReference type="SAM" id="Phobius"/>
    </source>
</evidence>
<dbReference type="EMBL" id="FPIP01000003">
    <property type="protein sequence ID" value="SFW30642.1"/>
    <property type="molecule type" value="Genomic_DNA"/>
</dbReference>